<organism evidence="3 4">
    <name type="scientific">Clostridium thermobutyricum DSM 4928</name>
    <dbReference type="NCBI Taxonomy" id="1121339"/>
    <lineage>
        <taxon>Bacteria</taxon>
        <taxon>Bacillati</taxon>
        <taxon>Bacillota</taxon>
        <taxon>Clostridia</taxon>
        <taxon>Eubacteriales</taxon>
        <taxon>Clostridiaceae</taxon>
        <taxon>Clostridium</taxon>
    </lineage>
</organism>
<name>A0A1V4SX32_9CLOT</name>
<evidence type="ECO:0000313" key="4">
    <source>
        <dbReference type="Proteomes" id="UP000191448"/>
    </source>
</evidence>
<dbReference type="EC" id="4.99.1.3" evidence="3"/>
<evidence type="ECO:0000313" key="3">
    <source>
        <dbReference type="EMBL" id="OPX48217.1"/>
    </source>
</evidence>
<dbReference type="Pfam" id="PF06180">
    <property type="entry name" value="CbiK"/>
    <property type="match status" value="1"/>
</dbReference>
<keyword evidence="3" id="KW-0456">Lyase</keyword>
<dbReference type="EMBL" id="LTAY01000035">
    <property type="protein sequence ID" value="OPX48217.1"/>
    <property type="molecule type" value="Genomic_DNA"/>
</dbReference>
<dbReference type="RefSeq" id="WP_080022576.1">
    <property type="nucleotide sequence ID" value="NZ_LTAY01000035.1"/>
</dbReference>
<dbReference type="GO" id="GO:0016852">
    <property type="term" value="F:sirohydrochlorin cobaltochelatase activity"/>
    <property type="evidence" value="ECO:0007669"/>
    <property type="project" value="UniProtKB-EC"/>
</dbReference>
<dbReference type="CDD" id="cd03412">
    <property type="entry name" value="CbiK_N"/>
    <property type="match status" value="1"/>
</dbReference>
<dbReference type="InterPro" id="IPR010388">
    <property type="entry name" value="Anaerobic_Co-chelatase"/>
</dbReference>
<feature type="binding site" evidence="2">
    <location>
        <position position="211"/>
    </location>
    <ligand>
        <name>Co(2+)</name>
        <dbReference type="ChEBI" id="CHEBI:48828"/>
    </ligand>
</feature>
<keyword evidence="2" id="KW-0479">Metal-binding</keyword>
<dbReference type="Gene3D" id="3.40.50.1400">
    <property type="match status" value="2"/>
</dbReference>
<evidence type="ECO:0000256" key="1">
    <source>
        <dbReference type="PIRSR" id="PIRSR033579-1"/>
    </source>
</evidence>
<dbReference type="SUPFAM" id="SSF53800">
    <property type="entry name" value="Chelatase"/>
    <property type="match status" value="1"/>
</dbReference>
<dbReference type="GO" id="GO:0046872">
    <property type="term" value="F:metal ion binding"/>
    <property type="evidence" value="ECO:0007669"/>
    <property type="project" value="UniProtKB-KW"/>
</dbReference>
<dbReference type="Proteomes" id="UP000191448">
    <property type="component" value="Unassembled WGS sequence"/>
</dbReference>
<dbReference type="GO" id="GO:0019251">
    <property type="term" value="P:anaerobic cobalamin biosynthetic process"/>
    <property type="evidence" value="ECO:0007669"/>
    <property type="project" value="InterPro"/>
</dbReference>
<feature type="binding site" evidence="2">
    <location>
        <position position="148"/>
    </location>
    <ligand>
        <name>Co(2+)</name>
        <dbReference type="ChEBI" id="CHEBI:48828"/>
    </ligand>
</feature>
<gene>
    <name evidence="3" type="primary">cbiK</name>
    <name evidence="3" type="ORF">CLTHE_13490</name>
</gene>
<comment type="caution">
    <text evidence="3">The sequence shown here is derived from an EMBL/GenBank/DDBJ whole genome shotgun (WGS) entry which is preliminary data.</text>
</comment>
<dbReference type="AlphaFoldDB" id="A0A1V4SX32"/>
<reference evidence="3 4" key="1">
    <citation type="submission" date="2016-02" db="EMBL/GenBank/DDBJ databases">
        <title>Genome sequence of Clostridium thermobutyricum DSM 4928.</title>
        <authorList>
            <person name="Poehlein A."/>
            <person name="Daniel R."/>
        </authorList>
    </citation>
    <scope>NUCLEOTIDE SEQUENCE [LARGE SCALE GENOMIC DNA]</scope>
    <source>
        <strain evidence="3 4">DSM 4928</strain>
    </source>
</reference>
<dbReference type="CDD" id="cd03413">
    <property type="entry name" value="CbiK_C"/>
    <property type="match status" value="1"/>
</dbReference>
<proteinExistence type="predicted"/>
<sequence>MKKAIIVVSFGTSYQGALKDSIEKIENRIEEEFKDYDCFRAFTSHMIIRKMDKVYGIKVMTPEERLEELYNLGYEEVIMQPLHIIPGEEFDYVKNVAESYKNKFKKIKVGRPIFYYQGIEGVAFDYTLFIHSIKDILDKNENIVMFGHGTSHPASATYSCLQVVLQEEGYENVFVGTVEGHPTFESVIKRLKNKNIKEVLLVPLMVVCGDHVLNDMASDEEDSWKSILESEGIKANVFLKGLGEIEAFRQLYVNRIHDIINDTYLGVGETKKGLKNENLSSVI</sequence>
<dbReference type="PIRSF" id="PIRSF033579">
    <property type="entry name" value="Anaer_Co_chel"/>
    <property type="match status" value="1"/>
</dbReference>
<feature type="binding site" evidence="2">
    <location>
        <position position="179"/>
    </location>
    <ligand>
        <name>Co(2+)</name>
        <dbReference type="ChEBI" id="CHEBI:48828"/>
    </ligand>
</feature>
<evidence type="ECO:0000256" key="2">
    <source>
        <dbReference type="PIRSR" id="PIRSR033579-3"/>
    </source>
</evidence>
<keyword evidence="2" id="KW-0170">Cobalt</keyword>
<dbReference type="OrthoDB" id="9770331at2"/>
<accession>A0A1V4SX32</accession>
<protein>
    <submittedName>
        <fullName evidence="3">Sirohydrochlorin cobaltochelatase</fullName>
        <ecNumber evidence="3">4.99.1.3</ecNumber>
    </submittedName>
</protein>
<feature type="active site" description="Proton acceptor" evidence="1">
    <location>
        <position position="148"/>
    </location>
</feature>